<comment type="caution">
    <text evidence="1">The sequence shown here is derived from an EMBL/GenBank/DDBJ whole genome shotgun (WGS) entry which is preliminary data.</text>
</comment>
<protein>
    <submittedName>
        <fullName evidence="1">Uncharacterized protein</fullName>
    </submittedName>
</protein>
<dbReference type="EMBL" id="CM037152">
    <property type="protein sequence ID" value="KAH7833806.1"/>
    <property type="molecule type" value="Genomic_DNA"/>
</dbReference>
<accession>A0ACB7WZ66</accession>
<reference evidence="1 2" key="1">
    <citation type="journal article" date="2021" name="Hortic Res">
        <title>High-quality reference genome and annotation aids understanding of berry development for evergreen blueberry (Vaccinium darrowii).</title>
        <authorList>
            <person name="Yu J."/>
            <person name="Hulse-Kemp A.M."/>
            <person name="Babiker E."/>
            <person name="Staton M."/>
        </authorList>
    </citation>
    <scope>NUCLEOTIDE SEQUENCE [LARGE SCALE GENOMIC DNA]</scope>
    <source>
        <strain evidence="2">cv. NJ 8807/NJ 8810</strain>
        <tissue evidence="1">Young leaf</tissue>
    </source>
</reference>
<sequence length="605" mass="67254">MEATTTEVVTMEVATVDAVMEVVMVVVEGMEVVVMVVTVLSRLSMRSEEEESTSKSSRSSFFDVYGPQAKADVVFKTPEADSTLNLQDIQGLVMWVLAEGFMPSWVFIKNKPLIPKVVMLYVPGLDAALYLSQSKTLKGFKQCCGIPRAVLALSCVSDGMQTVDALLTCRLKRKRNEDDSVLRKAAQTSEQGGFGSSSENPSFADIVKDIPFPITYYTLTAKQLEENGYIHDQPDFLSTLPSPLEKPPHELLALDCEMCVTNEGFELTKVTLVDIKGQVLLDKLVKPANSIVDYNTRYSGITCEMLSGVTTTLQDIQEDFLKLVYKETILVGHSLENDLLALKISHDLVIDTAVLYKHPRGSHKTALRVLTRRFLSREIQESESGHDSVEDARAALELALLKIRHGPDFGSPPSFVRKKLLTSLSECGKASTLIDNISIVKRYASESSHAIPVCSDEEALLKARKEVANDKVHFVWAHFSELNSYFKKQAEDVETLNGKLAEMISLLTCDKSSTKRKGIKYSVTSELKDILTRLDSRIRRLHSSLPMNTLLVICTGHGNTAIVHRLRKMLTEQMDTTLCREKLVKVLEDLQAQAEVGLCFVGIKH</sequence>
<keyword evidence="2" id="KW-1185">Reference proteome</keyword>
<evidence type="ECO:0000313" key="2">
    <source>
        <dbReference type="Proteomes" id="UP000828048"/>
    </source>
</evidence>
<proteinExistence type="predicted"/>
<evidence type="ECO:0000313" key="1">
    <source>
        <dbReference type="EMBL" id="KAH7833806.1"/>
    </source>
</evidence>
<name>A0ACB7WZ66_9ERIC</name>
<organism evidence="1 2">
    <name type="scientific">Vaccinium darrowii</name>
    <dbReference type="NCBI Taxonomy" id="229202"/>
    <lineage>
        <taxon>Eukaryota</taxon>
        <taxon>Viridiplantae</taxon>
        <taxon>Streptophyta</taxon>
        <taxon>Embryophyta</taxon>
        <taxon>Tracheophyta</taxon>
        <taxon>Spermatophyta</taxon>
        <taxon>Magnoliopsida</taxon>
        <taxon>eudicotyledons</taxon>
        <taxon>Gunneridae</taxon>
        <taxon>Pentapetalae</taxon>
        <taxon>asterids</taxon>
        <taxon>Ericales</taxon>
        <taxon>Ericaceae</taxon>
        <taxon>Vaccinioideae</taxon>
        <taxon>Vaccinieae</taxon>
        <taxon>Vaccinium</taxon>
    </lineage>
</organism>
<gene>
    <name evidence="1" type="ORF">Vadar_009840</name>
</gene>
<dbReference type="Proteomes" id="UP000828048">
    <property type="component" value="Chromosome 2"/>
</dbReference>